<sequence>MSADDELYPSLPTVRDVEKGMKKRWDRFCRKGKKNVGVLKSIKNIYTCSWLNVLLLATPLAWWAHFNNEWHYSVVFALCFIAIIPHEKLFDYYGEQMKVYLGTDVGDLLTITLNNVVEATLAIILLRKCRLKLLQSTITGVVLLHLLLVPGAAFFTGGARIWEQDLHPAHTQLNHSLLTVGVLALLLPAAFYAAIDGTSSITSVANSNSTIDGESVNVVEAHFLNISRGLAVILLVIYVGSRIYYHNPPGEGHNMLTHPDAPAGLRDTEDRLAHTEPEVNQWVCIAFLALNVGLMAATAEWLVDGIEPVKEHTTITQEWFGIVLLPIVSFSADGAIAIGYFIKRTVKHLLKLKKPEPPTTLAKAEGIDLSIQFLLFWTPFVTLLGWWMNKPFNLLFDFFEVGMLLGACFLVNYVTQDAKTNWIEGLVLLCFYAMIVLCTWYYEGELAAGEFLLCPGQTVSS</sequence>
<dbReference type="OrthoDB" id="1699231at2759"/>
<reference evidence="10" key="2">
    <citation type="submission" date="2015-01" db="EMBL/GenBank/DDBJ databases">
        <title>Evolutionary Origins and Diversification of the Mycorrhizal Mutualists.</title>
        <authorList>
            <consortium name="DOE Joint Genome Institute"/>
            <consortium name="Mycorrhizal Genomics Consortium"/>
            <person name="Kohler A."/>
            <person name="Kuo A."/>
            <person name="Nagy L.G."/>
            <person name="Floudas D."/>
            <person name="Copeland A."/>
            <person name="Barry K.W."/>
            <person name="Cichocki N."/>
            <person name="Veneault-Fourrey C."/>
            <person name="LaButti K."/>
            <person name="Lindquist E.A."/>
            <person name="Lipzen A."/>
            <person name="Lundell T."/>
            <person name="Morin E."/>
            <person name="Murat C."/>
            <person name="Riley R."/>
            <person name="Ohm R."/>
            <person name="Sun H."/>
            <person name="Tunlid A."/>
            <person name="Henrissat B."/>
            <person name="Grigoriev I.V."/>
            <person name="Hibbett D.S."/>
            <person name="Martin F."/>
        </authorList>
    </citation>
    <scope>NUCLEOTIDE SEQUENCE [LARGE SCALE GENOMIC DNA]</scope>
    <source>
        <strain evidence="10">Foug A</strain>
    </source>
</reference>
<keyword evidence="2" id="KW-0813">Transport</keyword>
<dbReference type="STRING" id="1036808.A0A0C3E4R4"/>
<feature type="transmembrane region" description="Helical" evidence="7">
    <location>
        <begin position="44"/>
        <end position="64"/>
    </location>
</feature>
<evidence type="ECO:0000256" key="1">
    <source>
        <dbReference type="ARBA" id="ARBA00004127"/>
    </source>
</evidence>
<evidence type="ECO:0000256" key="4">
    <source>
        <dbReference type="ARBA" id="ARBA00022989"/>
    </source>
</evidence>
<dbReference type="Pfam" id="PF01699">
    <property type="entry name" value="Na_Ca_ex"/>
    <property type="match status" value="1"/>
</dbReference>
<dbReference type="Proteomes" id="UP000053989">
    <property type="component" value="Unassembled WGS sequence"/>
</dbReference>
<dbReference type="InterPro" id="IPR004837">
    <property type="entry name" value="NaCa_Exmemb"/>
</dbReference>
<proteinExistence type="predicted"/>
<feature type="transmembrane region" description="Helical" evidence="7">
    <location>
        <begin position="394"/>
        <end position="415"/>
    </location>
</feature>
<evidence type="ECO:0000256" key="3">
    <source>
        <dbReference type="ARBA" id="ARBA00022692"/>
    </source>
</evidence>
<accession>A0A0C3E4R4</accession>
<protein>
    <recommendedName>
        <fullName evidence="8">Sodium/calcium exchanger membrane region domain-containing protein</fullName>
    </recommendedName>
</protein>
<dbReference type="GO" id="GO:0006874">
    <property type="term" value="P:intracellular calcium ion homeostasis"/>
    <property type="evidence" value="ECO:0007669"/>
    <property type="project" value="TreeGrafter"/>
</dbReference>
<feature type="transmembrane region" description="Helical" evidence="7">
    <location>
        <begin position="369"/>
        <end position="388"/>
    </location>
</feature>
<keyword evidence="4 7" id="KW-1133">Transmembrane helix</keyword>
<feature type="transmembrane region" description="Helical" evidence="7">
    <location>
        <begin position="279"/>
        <end position="299"/>
    </location>
</feature>
<dbReference type="GO" id="GO:0012505">
    <property type="term" value="C:endomembrane system"/>
    <property type="evidence" value="ECO:0007669"/>
    <property type="project" value="UniProtKB-SubCell"/>
</dbReference>
<organism evidence="9 10">
    <name type="scientific">Scleroderma citrinum Foug A</name>
    <dbReference type="NCBI Taxonomy" id="1036808"/>
    <lineage>
        <taxon>Eukaryota</taxon>
        <taxon>Fungi</taxon>
        <taxon>Dikarya</taxon>
        <taxon>Basidiomycota</taxon>
        <taxon>Agaricomycotina</taxon>
        <taxon>Agaricomycetes</taxon>
        <taxon>Agaricomycetidae</taxon>
        <taxon>Boletales</taxon>
        <taxon>Sclerodermatineae</taxon>
        <taxon>Sclerodermataceae</taxon>
        <taxon>Scleroderma</taxon>
    </lineage>
</organism>
<feature type="transmembrane region" description="Helical" evidence="7">
    <location>
        <begin position="422"/>
        <end position="442"/>
    </location>
</feature>
<gene>
    <name evidence="9" type="ORF">SCLCIDRAFT_1209934</name>
</gene>
<evidence type="ECO:0000256" key="5">
    <source>
        <dbReference type="ARBA" id="ARBA00023065"/>
    </source>
</evidence>
<dbReference type="GO" id="GO:0015369">
    <property type="term" value="F:calcium:proton antiporter activity"/>
    <property type="evidence" value="ECO:0007669"/>
    <property type="project" value="TreeGrafter"/>
</dbReference>
<keyword evidence="3 7" id="KW-0812">Transmembrane</keyword>
<dbReference type="InterPro" id="IPR004713">
    <property type="entry name" value="CaH_exchang"/>
</dbReference>
<keyword evidence="10" id="KW-1185">Reference proteome</keyword>
<dbReference type="AlphaFoldDB" id="A0A0C3E4R4"/>
<feature type="transmembrane region" description="Helical" evidence="7">
    <location>
        <begin position="176"/>
        <end position="195"/>
    </location>
</feature>
<feature type="transmembrane region" description="Helical" evidence="7">
    <location>
        <begin position="70"/>
        <end position="87"/>
    </location>
</feature>
<evidence type="ECO:0000259" key="8">
    <source>
        <dbReference type="Pfam" id="PF01699"/>
    </source>
</evidence>
<keyword evidence="5" id="KW-0406">Ion transport</keyword>
<evidence type="ECO:0000313" key="10">
    <source>
        <dbReference type="Proteomes" id="UP000053989"/>
    </source>
</evidence>
<dbReference type="PANTHER" id="PTHR31503:SF20">
    <property type="entry name" value="CA(2+)_H(+) EXCHANGER, PUTATIVE (EUROFUNG)-RELATED"/>
    <property type="match status" value="1"/>
</dbReference>
<dbReference type="EMBL" id="KN822011">
    <property type="protein sequence ID" value="KIM67795.1"/>
    <property type="molecule type" value="Genomic_DNA"/>
</dbReference>
<feature type="transmembrane region" description="Helical" evidence="7">
    <location>
        <begin position="133"/>
        <end position="155"/>
    </location>
</feature>
<dbReference type="GO" id="GO:0000329">
    <property type="term" value="C:fungal-type vacuole membrane"/>
    <property type="evidence" value="ECO:0007669"/>
    <property type="project" value="TreeGrafter"/>
</dbReference>
<dbReference type="InParanoid" id="A0A0C3E4R4"/>
<evidence type="ECO:0000256" key="2">
    <source>
        <dbReference type="ARBA" id="ARBA00022448"/>
    </source>
</evidence>
<feature type="transmembrane region" description="Helical" evidence="7">
    <location>
        <begin position="108"/>
        <end position="127"/>
    </location>
</feature>
<evidence type="ECO:0000256" key="6">
    <source>
        <dbReference type="ARBA" id="ARBA00023136"/>
    </source>
</evidence>
<dbReference type="PANTHER" id="PTHR31503">
    <property type="entry name" value="VACUOLAR CALCIUM ION TRANSPORTER"/>
    <property type="match status" value="1"/>
</dbReference>
<keyword evidence="6 7" id="KW-0472">Membrane</keyword>
<comment type="subcellular location">
    <subcellularLocation>
        <location evidence="1">Endomembrane system</location>
        <topology evidence="1">Multi-pass membrane protein</topology>
    </subcellularLocation>
</comment>
<reference evidence="9 10" key="1">
    <citation type="submission" date="2014-04" db="EMBL/GenBank/DDBJ databases">
        <authorList>
            <consortium name="DOE Joint Genome Institute"/>
            <person name="Kuo A."/>
            <person name="Kohler A."/>
            <person name="Nagy L.G."/>
            <person name="Floudas D."/>
            <person name="Copeland A."/>
            <person name="Barry K.W."/>
            <person name="Cichocki N."/>
            <person name="Veneault-Fourrey C."/>
            <person name="LaButti K."/>
            <person name="Lindquist E.A."/>
            <person name="Lipzen A."/>
            <person name="Lundell T."/>
            <person name="Morin E."/>
            <person name="Murat C."/>
            <person name="Sun H."/>
            <person name="Tunlid A."/>
            <person name="Henrissat B."/>
            <person name="Grigoriev I.V."/>
            <person name="Hibbett D.S."/>
            <person name="Martin F."/>
            <person name="Nordberg H.P."/>
            <person name="Cantor M.N."/>
            <person name="Hua S.X."/>
        </authorList>
    </citation>
    <scope>NUCLEOTIDE SEQUENCE [LARGE SCALE GENOMIC DNA]</scope>
    <source>
        <strain evidence="9 10">Foug A</strain>
    </source>
</reference>
<evidence type="ECO:0000313" key="9">
    <source>
        <dbReference type="EMBL" id="KIM67795.1"/>
    </source>
</evidence>
<feature type="transmembrane region" description="Helical" evidence="7">
    <location>
        <begin position="319"/>
        <end position="342"/>
    </location>
</feature>
<name>A0A0C3E4R4_9AGAM</name>
<feature type="domain" description="Sodium/calcium exchanger membrane region" evidence="8">
    <location>
        <begin position="285"/>
        <end position="439"/>
    </location>
</feature>
<dbReference type="HOGENOM" id="CLU_008721_4_3_1"/>
<evidence type="ECO:0000256" key="7">
    <source>
        <dbReference type="SAM" id="Phobius"/>
    </source>
</evidence>